<dbReference type="EMBL" id="DSRT01000162">
    <property type="protein sequence ID" value="HGW29854.1"/>
    <property type="molecule type" value="Genomic_DNA"/>
</dbReference>
<sequence length="166" mass="18787">MICSIYQANYAKNTLANYISSISSKYVREQTSEMGYRTDFELFLKDIFQSINVSKFDHDPKAKQGNKPDFVVIKGGIPILYIETKDIGVSDIGYFVYCNGQTDREAFDGKLEFDVTLISYEGNDSWVEKVITDVHKCLQSGKYPKSNAECDYCAYVESISKLGISN</sequence>
<comment type="caution">
    <text evidence="1">The sequence shown here is derived from an EMBL/GenBank/DDBJ whole genome shotgun (WGS) entry which is preliminary data.</text>
</comment>
<accession>A0A7C4XGT3</accession>
<dbReference type="AlphaFoldDB" id="A0A7C4XGT3"/>
<evidence type="ECO:0000313" key="1">
    <source>
        <dbReference type="EMBL" id="HGW29854.1"/>
    </source>
</evidence>
<protein>
    <submittedName>
        <fullName evidence="1">Uncharacterized protein</fullName>
    </submittedName>
</protein>
<name>A0A7C4XGT3_UNCKA</name>
<organism evidence="1">
    <name type="scientific">candidate division WWE3 bacterium</name>
    <dbReference type="NCBI Taxonomy" id="2053526"/>
    <lineage>
        <taxon>Bacteria</taxon>
        <taxon>Katanobacteria</taxon>
    </lineage>
</organism>
<reference evidence="1" key="1">
    <citation type="journal article" date="2020" name="mSystems">
        <title>Genome- and Community-Level Interaction Insights into Carbon Utilization and Element Cycling Functions of Hydrothermarchaeota in Hydrothermal Sediment.</title>
        <authorList>
            <person name="Zhou Z."/>
            <person name="Liu Y."/>
            <person name="Xu W."/>
            <person name="Pan J."/>
            <person name="Luo Z.H."/>
            <person name="Li M."/>
        </authorList>
    </citation>
    <scope>NUCLEOTIDE SEQUENCE [LARGE SCALE GENOMIC DNA]</scope>
    <source>
        <strain evidence="1">SpSt-417</strain>
    </source>
</reference>
<proteinExistence type="predicted"/>
<gene>
    <name evidence="1" type="ORF">ENR63_02955</name>
</gene>